<reference evidence="7" key="2">
    <citation type="submission" date="2025-08" db="UniProtKB">
        <authorList>
            <consortium name="Ensembl"/>
        </authorList>
    </citation>
    <scope>IDENTIFICATION</scope>
</reference>
<reference evidence="7" key="3">
    <citation type="submission" date="2025-09" db="UniProtKB">
        <authorList>
            <consortium name="Ensembl"/>
        </authorList>
    </citation>
    <scope>IDENTIFICATION</scope>
</reference>
<keyword evidence="5 6" id="KW-0472">Membrane</keyword>
<dbReference type="GO" id="GO:0036503">
    <property type="term" value="P:ERAD pathway"/>
    <property type="evidence" value="ECO:0007669"/>
    <property type="project" value="TreeGrafter"/>
</dbReference>
<dbReference type="InterPro" id="IPR040176">
    <property type="entry name" value="RNF121/RNF175"/>
</dbReference>
<accession>A0A8C4X4C0</accession>
<dbReference type="GO" id="GO:0046872">
    <property type="term" value="F:metal ion binding"/>
    <property type="evidence" value="ECO:0007669"/>
    <property type="project" value="UniProtKB-KW"/>
</dbReference>
<reference evidence="7" key="1">
    <citation type="submission" date="2021-06" db="EMBL/GenBank/DDBJ databases">
        <authorList>
            <consortium name="Wellcome Sanger Institute Data Sharing"/>
        </authorList>
    </citation>
    <scope>NUCLEOTIDE SEQUENCE [LARGE SCALE GENOMIC DNA]</scope>
</reference>
<evidence type="ECO:0000256" key="2">
    <source>
        <dbReference type="ARBA" id="ARBA00022692"/>
    </source>
</evidence>
<evidence type="ECO:0000256" key="5">
    <source>
        <dbReference type="ARBA" id="ARBA00023136"/>
    </source>
</evidence>
<sequence>MNAKICGHEAMHAEMVLIFIVTPVIAQLLLVQWKQRHPKSYSLITFFQMWMLFPFHNKAPLCGSFFLNYFFYILHANKGSLKPSDVFEDFRCLVSLNFGTHCSPSDFNVFLKVSWLWLLLVVLLQKQNEQASVFTTRTVGSTLRIVHSVIWWAHST</sequence>
<dbReference type="PANTHER" id="PTHR13407">
    <property type="entry name" value="RNF121 PROTEIN"/>
    <property type="match status" value="1"/>
</dbReference>
<evidence type="ECO:0000256" key="6">
    <source>
        <dbReference type="SAM" id="Phobius"/>
    </source>
</evidence>
<dbReference type="GeneTree" id="ENSGT00980000203194"/>
<name>A0A8C4X4C0_ERPCA</name>
<keyword evidence="8" id="KW-1185">Reference proteome</keyword>
<proteinExistence type="predicted"/>
<feature type="transmembrane region" description="Helical" evidence="6">
    <location>
        <begin position="107"/>
        <end position="124"/>
    </location>
</feature>
<dbReference type="PANTHER" id="PTHR13407:SF1">
    <property type="entry name" value="E3 UBIQUITIN LIGASE RNF121"/>
    <property type="match status" value="1"/>
</dbReference>
<dbReference type="AlphaFoldDB" id="A0A8C4X4C0"/>
<evidence type="ECO:0000256" key="4">
    <source>
        <dbReference type="ARBA" id="ARBA00022989"/>
    </source>
</evidence>
<keyword evidence="4 6" id="KW-1133">Transmembrane helix</keyword>
<keyword evidence="3" id="KW-0479">Metal-binding</keyword>
<comment type="subcellular location">
    <subcellularLocation>
        <location evidence="1">Membrane</location>
        <topology evidence="1">Multi-pass membrane protein</topology>
    </subcellularLocation>
</comment>
<protein>
    <submittedName>
        <fullName evidence="7">Uncharacterized protein</fullName>
    </submittedName>
</protein>
<dbReference type="Ensembl" id="ENSECRT00000004607.1">
    <property type="protein sequence ID" value="ENSECRP00000004529.1"/>
    <property type="gene ID" value="ENSECRG00000003083.1"/>
</dbReference>
<dbReference type="GO" id="GO:0000139">
    <property type="term" value="C:Golgi membrane"/>
    <property type="evidence" value="ECO:0007669"/>
    <property type="project" value="TreeGrafter"/>
</dbReference>
<feature type="transmembrane region" description="Helical" evidence="6">
    <location>
        <begin position="52"/>
        <end position="74"/>
    </location>
</feature>
<feature type="transmembrane region" description="Helical" evidence="6">
    <location>
        <begin position="12"/>
        <end position="31"/>
    </location>
</feature>
<dbReference type="GO" id="GO:0061630">
    <property type="term" value="F:ubiquitin protein ligase activity"/>
    <property type="evidence" value="ECO:0007669"/>
    <property type="project" value="TreeGrafter"/>
</dbReference>
<evidence type="ECO:0000256" key="1">
    <source>
        <dbReference type="ARBA" id="ARBA00004141"/>
    </source>
</evidence>
<organism evidence="7 8">
    <name type="scientific">Erpetoichthys calabaricus</name>
    <name type="common">Rope fish</name>
    <name type="synonym">Calamoichthys calabaricus</name>
    <dbReference type="NCBI Taxonomy" id="27687"/>
    <lineage>
        <taxon>Eukaryota</taxon>
        <taxon>Metazoa</taxon>
        <taxon>Chordata</taxon>
        <taxon>Craniata</taxon>
        <taxon>Vertebrata</taxon>
        <taxon>Euteleostomi</taxon>
        <taxon>Actinopterygii</taxon>
        <taxon>Polypteriformes</taxon>
        <taxon>Polypteridae</taxon>
        <taxon>Erpetoichthys</taxon>
    </lineage>
</organism>
<evidence type="ECO:0000256" key="3">
    <source>
        <dbReference type="ARBA" id="ARBA00022723"/>
    </source>
</evidence>
<evidence type="ECO:0000313" key="8">
    <source>
        <dbReference type="Proteomes" id="UP000694620"/>
    </source>
</evidence>
<dbReference type="GO" id="GO:0005789">
    <property type="term" value="C:endoplasmic reticulum membrane"/>
    <property type="evidence" value="ECO:0007669"/>
    <property type="project" value="TreeGrafter"/>
</dbReference>
<dbReference type="Proteomes" id="UP000694620">
    <property type="component" value="Chromosome 5"/>
</dbReference>
<evidence type="ECO:0000313" key="7">
    <source>
        <dbReference type="Ensembl" id="ENSECRP00000004529.1"/>
    </source>
</evidence>
<keyword evidence="2 6" id="KW-0812">Transmembrane</keyword>